<reference evidence="2 3" key="1">
    <citation type="submission" date="2020-06" db="EMBL/GenBank/DDBJ databases">
        <title>Sulfitobacter algicola sp. nov., isolated from green algae.</title>
        <authorList>
            <person name="Wang C."/>
        </authorList>
    </citation>
    <scope>NUCLEOTIDE SEQUENCE [LARGE SCALE GENOMIC DNA]</scope>
    <source>
        <strain evidence="2 3">1151</strain>
    </source>
</reference>
<proteinExistence type="predicted"/>
<name>A0ABX2IWD6_9RHOB</name>
<accession>A0ABX2IWD6</accession>
<feature type="chain" id="PRO_5046876259" evidence="1">
    <location>
        <begin position="21"/>
        <end position="74"/>
    </location>
</feature>
<evidence type="ECO:0000313" key="3">
    <source>
        <dbReference type="Proteomes" id="UP000777935"/>
    </source>
</evidence>
<feature type="signal peptide" evidence="1">
    <location>
        <begin position="1"/>
        <end position="20"/>
    </location>
</feature>
<sequence length="74" mass="7729">MKESRLVIALVLALSASAAAAEIARTMADAQPWEFSDPSGRVAQLTLNPDGTGRVRPGFGAADATWKETEDGIA</sequence>
<keyword evidence="3" id="KW-1185">Reference proteome</keyword>
<evidence type="ECO:0000313" key="2">
    <source>
        <dbReference type="EMBL" id="NSX56880.1"/>
    </source>
</evidence>
<protein>
    <submittedName>
        <fullName evidence="2">Uncharacterized protein</fullName>
    </submittedName>
</protein>
<organism evidence="2 3">
    <name type="scientific">Parasulfitobacter algicola</name>
    <dbReference type="NCBI Taxonomy" id="2614809"/>
    <lineage>
        <taxon>Bacteria</taxon>
        <taxon>Pseudomonadati</taxon>
        <taxon>Pseudomonadota</taxon>
        <taxon>Alphaproteobacteria</taxon>
        <taxon>Rhodobacterales</taxon>
        <taxon>Roseobacteraceae</taxon>
        <taxon>Parasulfitobacter</taxon>
    </lineage>
</organism>
<dbReference type="Proteomes" id="UP000777935">
    <property type="component" value="Unassembled WGS sequence"/>
</dbReference>
<dbReference type="RefSeq" id="WP_174140032.1">
    <property type="nucleotide sequence ID" value="NZ_JABUFE010000022.1"/>
</dbReference>
<comment type="caution">
    <text evidence="2">The sequence shown here is derived from an EMBL/GenBank/DDBJ whole genome shotgun (WGS) entry which is preliminary data.</text>
</comment>
<dbReference type="EMBL" id="JABUFE010000022">
    <property type="protein sequence ID" value="NSX56880.1"/>
    <property type="molecule type" value="Genomic_DNA"/>
</dbReference>
<gene>
    <name evidence="2" type="ORF">HRQ87_19030</name>
</gene>
<keyword evidence="1" id="KW-0732">Signal</keyword>
<evidence type="ECO:0000256" key="1">
    <source>
        <dbReference type="SAM" id="SignalP"/>
    </source>
</evidence>